<gene>
    <name evidence="3" type="primary">LOC110011581</name>
</gene>
<evidence type="ECO:0000313" key="2">
    <source>
        <dbReference type="Proteomes" id="UP000504604"/>
    </source>
</evidence>
<proteinExistence type="predicted"/>
<dbReference type="InterPro" id="IPR043502">
    <property type="entry name" value="DNA/RNA_pol_sf"/>
</dbReference>
<dbReference type="PANTHER" id="PTHR11439">
    <property type="entry name" value="GAG-POL-RELATED RETROTRANSPOSON"/>
    <property type="match status" value="1"/>
</dbReference>
<evidence type="ECO:0000259" key="1">
    <source>
        <dbReference type="Pfam" id="PF07727"/>
    </source>
</evidence>
<dbReference type="AlphaFoldDB" id="A0A8M8UMU1"/>
<feature type="domain" description="Reverse transcriptase Ty1/copia-type" evidence="1">
    <location>
        <begin position="10"/>
        <end position="143"/>
    </location>
</feature>
<dbReference type="RefSeq" id="XP_020547597.1">
    <property type="nucleotide sequence ID" value="XM_020691938.1"/>
</dbReference>
<evidence type="ECO:0000313" key="3">
    <source>
        <dbReference type="RefSeq" id="XP_020547597.1"/>
    </source>
</evidence>
<dbReference type="CDD" id="cd09272">
    <property type="entry name" value="RNase_HI_RT_Ty1"/>
    <property type="match status" value="1"/>
</dbReference>
<dbReference type="Proteomes" id="UP000504604">
    <property type="component" value="Linkage group LG2"/>
</dbReference>
<dbReference type="SUPFAM" id="SSF56672">
    <property type="entry name" value="DNA/RNA polymerases"/>
    <property type="match status" value="1"/>
</dbReference>
<dbReference type="PANTHER" id="PTHR11439:SF465">
    <property type="entry name" value="REVERSE TRANSCRIPTASE TY1_COPIA-TYPE DOMAIN-CONTAINING PROTEIN"/>
    <property type="match status" value="1"/>
</dbReference>
<dbReference type="Pfam" id="PF07727">
    <property type="entry name" value="RVT_2"/>
    <property type="match status" value="1"/>
</dbReference>
<organism evidence="2 3">
    <name type="scientific">Sesamum indicum</name>
    <name type="common">Oriental sesame</name>
    <name type="synonym">Sesamum orientale</name>
    <dbReference type="NCBI Taxonomy" id="4182"/>
    <lineage>
        <taxon>Eukaryota</taxon>
        <taxon>Viridiplantae</taxon>
        <taxon>Streptophyta</taxon>
        <taxon>Embryophyta</taxon>
        <taxon>Tracheophyta</taxon>
        <taxon>Spermatophyta</taxon>
        <taxon>Magnoliopsida</taxon>
        <taxon>eudicotyledons</taxon>
        <taxon>Gunneridae</taxon>
        <taxon>Pentapetalae</taxon>
        <taxon>asterids</taxon>
        <taxon>lamiids</taxon>
        <taxon>Lamiales</taxon>
        <taxon>Pedaliaceae</taxon>
        <taxon>Sesamum</taxon>
    </lineage>
</organism>
<protein>
    <submittedName>
        <fullName evidence="3">Uncharacterized protein LOC110011581</fullName>
    </submittedName>
</protein>
<dbReference type="OrthoDB" id="1645289at2759"/>
<dbReference type="InterPro" id="IPR013103">
    <property type="entry name" value="RVT_2"/>
</dbReference>
<name>A0A8M8UMU1_SESIN</name>
<sequence length="424" mass="48062">MSPSEGYSVPQGHVCRLKRSLYGQKQASRQWNHKFTTQIVAFGFVQSKHDYCLFTKISTDSFLVLLIYVDGILVAGTSIEHITAIKAYLDRLFTNKDLGVAKYFLGLEVAHSSQGITVTQTKYIKDIVMDIGLLHARAATKPLPPGNKFTEDACAQLPHPKLYHRLVGRFLYLNFTRSDTFHTCQQFSQFLQRPCQRHLDAAFHLVRYLKGTLHKGLFFSSRNSLELRTYSDVDWASCVDTKRFLTEYYIFLGDALVSWKTKKQNTVSRSTAEAKYQSMGSTICELTWMVYLLMDFGISAPTPIPFSYDNQAALHIVNNPVFHEHTKHLDIDCHIVRDKFKSGLINPVHVPGKARLADFFTKSLPAPSFFLLLSKLGLVDFTPSPTLGGLKIFVEKKKLLLLQLLCSHLQLHSADVGLEVVFFV</sequence>
<reference evidence="3" key="1">
    <citation type="submission" date="2025-08" db="UniProtKB">
        <authorList>
            <consortium name="RefSeq"/>
        </authorList>
    </citation>
    <scope>IDENTIFICATION</scope>
</reference>
<accession>A0A8M8UMU1</accession>
<dbReference type="KEGG" id="sind:110011581"/>
<dbReference type="GeneID" id="110011581"/>
<keyword evidence="2" id="KW-1185">Reference proteome</keyword>